<evidence type="ECO:0000313" key="1">
    <source>
        <dbReference type="EMBL" id="EMD82018.1"/>
    </source>
</evidence>
<proteinExistence type="predicted"/>
<protein>
    <submittedName>
        <fullName evidence="1">Uncharacterized protein</fullName>
    </submittedName>
</protein>
<dbReference type="AlphaFoldDB" id="M2U2G9"/>
<name>M2U2G9_9SPHN</name>
<sequence length="44" mass="4848">MAAVERIFMAELLARRFVHGKIVGANFRRSPTSVVDTAAPAFRS</sequence>
<gene>
    <name evidence="1" type="ORF">C725_2674</name>
</gene>
<organism evidence="1 2">
    <name type="scientific">Pacificimonas flava</name>
    <dbReference type="NCBI Taxonomy" id="1234595"/>
    <lineage>
        <taxon>Bacteria</taxon>
        <taxon>Pseudomonadati</taxon>
        <taxon>Pseudomonadota</taxon>
        <taxon>Alphaproteobacteria</taxon>
        <taxon>Sphingomonadales</taxon>
        <taxon>Sphingosinicellaceae</taxon>
        <taxon>Pacificimonas</taxon>
    </lineage>
</organism>
<keyword evidence="2" id="KW-1185">Reference proteome</keyword>
<evidence type="ECO:0000313" key="2">
    <source>
        <dbReference type="Proteomes" id="UP000011717"/>
    </source>
</evidence>
<reference evidence="1 2" key="1">
    <citation type="journal article" date="2013" name="Genome Announc.">
        <title>Draft Genome Sequence of Strain JLT2015T, Belonging to the Family Sphingomonadaceae of the Alphaproteobacteria.</title>
        <authorList>
            <person name="Tang K."/>
            <person name="Liu K."/>
            <person name="Li S."/>
            <person name="Jiao N."/>
        </authorList>
    </citation>
    <scope>NUCLEOTIDE SEQUENCE [LARGE SCALE GENOMIC DNA]</scope>
    <source>
        <strain evidence="1 2">JLT2015</strain>
    </source>
</reference>
<accession>M2U2G9</accession>
<comment type="caution">
    <text evidence="1">The sequence shown here is derived from an EMBL/GenBank/DDBJ whole genome shotgun (WGS) entry which is preliminary data.</text>
</comment>
<dbReference type="EMBL" id="AMRV01000011">
    <property type="protein sequence ID" value="EMD82018.1"/>
    <property type="molecule type" value="Genomic_DNA"/>
</dbReference>
<dbReference type="Proteomes" id="UP000011717">
    <property type="component" value="Unassembled WGS sequence"/>
</dbReference>